<reference evidence="2 3" key="1">
    <citation type="submission" date="2014-04" db="EMBL/GenBank/DDBJ databases">
        <authorList>
            <consortium name="DOE Joint Genome Institute"/>
            <person name="Kuo A."/>
            <person name="Girlanda M."/>
            <person name="Perotto S."/>
            <person name="Kohler A."/>
            <person name="Nagy L.G."/>
            <person name="Floudas D."/>
            <person name="Copeland A."/>
            <person name="Barry K.W."/>
            <person name="Cichocki N."/>
            <person name="Veneault-Fourrey C."/>
            <person name="LaButti K."/>
            <person name="Lindquist E.A."/>
            <person name="Lipzen A."/>
            <person name="Lundell T."/>
            <person name="Morin E."/>
            <person name="Murat C."/>
            <person name="Sun H."/>
            <person name="Tunlid A."/>
            <person name="Henrissat B."/>
            <person name="Grigoriev I.V."/>
            <person name="Hibbett D.S."/>
            <person name="Martin F."/>
            <person name="Nordberg H.P."/>
            <person name="Cantor M.N."/>
            <person name="Hua S.X."/>
        </authorList>
    </citation>
    <scope>NUCLEOTIDE SEQUENCE [LARGE SCALE GENOMIC DNA]</scope>
    <source>
        <strain evidence="2 3">MUT 4182</strain>
    </source>
</reference>
<reference evidence="3" key="2">
    <citation type="submission" date="2015-01" db="EMBL/GenBank/DDBJ databases">
        <title>Evolutionary Origins and Diversification of the Mycorrhizal Mutualists.</title>
        <authorList>
            <consortium name="DOE Joint Genome Institute"/>
            <consortium name="Mycorrhizal Genomics Consortium"/>
            <person name="Kohler A."/>
            <person name="Kuo A."/>
            <person name="Nagy L.G."/>
            <person name="Floudas D."/>
            <person name="Copeland A."/>
            <person name="Barry K.W."/>
            <person name="Cichocki N."/>
            <person name="Veneault-Fourrey C."/>
            <person name="LaButti K."/>
            <person name="Lindquist E.A."/>
            <person name="Lipzen A."/>
            <person name="Lundell T."/>
            <person name="Morin E."/>
            <person name="Murat C."/>
            <person name="Riley R."/>
            <person name="Ohm R."/>
            <person name="Sun H."/>
            <person name="Tunlid A."/>
            <person name="Henrissat B."/>
            <person name="Grigoriev I.V."/>
            <person name="Hibbett D.S."/>
            <person name="Martin F."/>
        </authorList>
    </citation>
    <scope>NUCLEOTIDE SEQUENCE [LARGE SCALE GENOMIC DNA]</scope>
    <source>
        <strain evidence="3">MUT 4182</strain>
    </source>
</reference>
<feature type="compositionally biased region" description="Basic residues" evidence="1">
    <location>
        <begin position="173"/>
        <end position="182"/>
    </location>
</feature>
<proteinExistence type="predicted"/>
<evidence type="ECO:0000313" key="2">
    <source>
        <dbReference type="EMBL" id="KIO26516.1"/>
    </source>
</evidence>
<dbReference type="EMBL" id="KN823023">
    <property type="protein sequence ID" value="KIO26516.1"/>
    <property type="molecule type" value="Genomic_DNA"/>
</dbReference>
<sequence>MSVALRLYLHQDDPEGSKAAPGIIEEIMEGGGAGMSLTFYLAPSPPAAAYKCLRKVVSRIEDAQCVILSEPNEKNAIKLQRLLASETRHIPVLRFDWVGACLKAGYMFGPKANPEWTAFVSNIVTTLKTSLTMNQRTQKKRYRYSQNTRVLWLSDSDERDDNNSLEQSNSRPRAQKHNRSRKVHIQTAAKILSAISEDMARYGIEDLIRLVRELANTDPQNYAAIFKKLAATNNAAGKGMPSTLRGSSFAETRIYSRFVSKNFAKETSLDNILLRESTNAPGPIKIDVPDSPLSSVPPATELGER</sequence>
<name>A0A0C3QI98_9AGAM</name>
<dbReference type="AlphaFoldDB" id="A0A0C3QI98"/>
<keyword evidence="3" id="KW-1185">Reference proteome</keyword>
<evidence type="ECO:0000256" key="1">
    <source>
        <dbReference type="SAM" id="MobiDB-lite"/>
    </source>
</evidence>
<organism evidence="2 3">
    <name type="scientific">Tulasnella calospora MUT 4182</name>
    <dbReference type="NCBI Taxonomy" id="1051891"/>
    <lineage>
        <taxon>Eukaryota</taxon>
        <taxon>Fungi</taxon>
        <taxon>Dikarya</taxon>
        <taxon>Basidiomycota</taxon>
        <taxon>Agaricomycotina</taxon>
        <taxon>Agaricomycetes</taxon>
        <taxon>Cantharellales</taxon>
        <taxon>Tulasnellaceae</taxon>
        <taxon>Tulasnella</taxon>
    </lineage>
</organism>
<dbReference type="HOGENOM" id="CLU_912753_0_0_1"/>
<dbReference type="OrthoDB" id="3282925at2759"/>
<feature type="region of interest" description="Disordered" evidence="1">
    <location>
        <begin position="155"/>
        <end position="182"/>
    </location>
</feature>
<feature type="region of interest" description="Disordered" evidence="1">
    <location>
        <begin position="281"/>
        <end position="305"/>
    </location>
</feature>
<accession>A0A0C3QI98</accession>
<protein>
    <submittedName>
        <fullName evidence="2">Uncharacterized protein</fullName>
    </submittedName>
</protein>
<evidence type="ECO:0000313" key="3">
    <source>
        <dbReference type="Proteomes" id="UP000054248"/>
    </source>
</evidence>
<gene>
    <name evidence="2" type="ORF">M407DRAFT_24236</name>
</gene>
<dbReference type="Proteomes" id="UP000054248">
    <property type="component" value="Unassembled WGS sequence"/>
</dbReference>
<feature type="compositionally biased region" description="Low complexity" evidence="1">
    <location>
        <begin position="289"/>
        <end position="298"/>
    </location>
</feature>